<accession>M8AQ70</accession>
<organism evidence="3">
    <name type="scientific">Aegilops tauschii</name>
    <name type="common">Tausch's goatgrass</name>
    <name type="synonym">Aegilops squarrosa</name>
    <dbReference type="NCBI Taxonomy" id="37682"/>
    <lineage>
        <taxon>Eukaryota</taxon>
        <taxon>Viridiplantae</taxon>
        <taxon>Streptophyta</taxon>
        <taxon>Embryophyta</taxon>
        <taxon>Tracheophyta</taxon>
        <taxon>Spermatophyta</taxon>
        <taxon>Magnoliopsida</taxon>
        <taxon>Liliopsida</taxon>
        <taxon>Poales</taxon>
        <taxon>Poaceae</taxon>
        <taxon>BOP clade</taxon>
        <taxon>Pooideae</taxon>
        <taxon>Triticodae</taxon>
        <taxon>Triticeae</taxon>
        <taxon>Triticinae</taxon>
        <taxon>Aegilops</taxon>
    </lineage>
</organism>
<dbReference type="EnsemblPlants" id="EMT03880">
    <property type="protein sequence ID" value="EMT03880"/>
    <property type="gene ID" value="F775_31467"/>
</dbReference>
<reference evidence="3" key="1">
    <citation type="submission" date="2015-06" db="UniProtKB">
        <authorList>
            <consortium name="EnsemblPlants"/>
        </authorList>
    </citation>
    <scope>IDENTIFICATION</scope>
</reference>
<dbReference type="PANTHER" id="PTHR13803:SF4">
    <property type="entry name" value="SECRETORY 24CD, ISOFORM C"/>
    <property type="match status" value="1"/>
</dbReference>
<feature type="domain" description="Sec23/Sec24 trunk" evidence="1">
    <location>
        <begin position="2"/>
        <end position="199"/>
    </location>
</feature>
<dbReference type="AlphaFoldDB" id="M8AQ70"/>
<dbReference type="Pfam" id="PF04811">
    <property type="entry name" value="Sec23_trunk"/>
    <property type="match status" value="1"/>
</dbReference>
<dbReference type="GO" id="GO:0070971">
    <property type="term" value="C:endoplasmic reticulum exit site"/>
    <property type="evidence" value="ECO:0007669"/>
    <property type="project" value="TreeGrafter"/>
</dbReference>
<dbReference type="Gene3D" id="3.40.20.10">
    <property type="entry name" value="Severin"/>
    <property type="match status" value="1"/>
</dbReference>
<dbReference type="Pfam" id="PF08033">
    <property type="entry name" value="Sec23_BS"/>
    <property type="match status" value="1"/>
</dbReference>
<dbReference type="InterPro" id="IPR050550">
    <property type="entry name" value="SEC23_SEC24_subfamily"/>
</dbReference>
<name>M8AQ70_AEGTA</name>
<dbReference type="SUPFAM" id="SSF82754">
    <property type="entry name" value="C-terminal, gelsolin-like domain of Sec23/24"/>
    <property type="match status" value="1"/>
</dbReference>
<dbReference type="InterPro" id="IPR029006">
    <property type="entry name" value="ADF-H/Gelsolin-like_dom_sf"/>
</dbReference>
<dbReference type="PANTHER" id="PTHR13803">
    <property type="entry name" value="SEC24-RELATED PROTEIN"/>
    <property type="match status" value="1"/>
</dbReference>
<dbReference type="GO" id="GO:0090110">
    <property type="term" value="P:COPII-coated vesicle cargo loading"/>
    <property type="evidence" value="ECO:0007669"/>
    <property type="project" value="TreeGrafter"/>
</dbReference>
<protein>
    <submittedName>
        <fullName evidence="3">Protein transport protein Sec24-like CEF</fullName>
    </submittedName>
</protein>
<dbReference type="SUPFAM" id="SSF53300">
    <property type="entry name" value="vWA-like"/>
    <property type="match status" value="1"/>
</dbReference>
<dbReference type="GO" id="GO:0008270">
    <property type="term" value="F:zinc ion binding"/>
    <property type="evidence" value="ECO:0007669"/>
    <property type="project" value="TreeGrafter"/>
</dbReference>
<dbReference type="GO" id="GO:0030127">
    <property type="term" value="C:COPII vesicle coat"/>
    <property type="evidence" value="ECO:0007669"/>
    <property type="project" value="InterPro"/>
</dbReference>
<dbReference type="InterPro" id="IPR036465">
    <property type="entry name" value="vWFA_dom_sf"/>
</dbReference>
<dbReference type="SUPFAM" id="SSF81995">
    <property type="entry name" value="beta-sandwich domain of Sec23/24"/>
    <property type="match status" value="2"/>
</dbReference>
<dbReference type="Gene3D" id="3.40.50.410">
    <property type="entry name" value="von Willebrand factor, type A domain"/>
    <property type="match status" value="1"/>
</dbReference>
<evidence type="ECO:0000259" key="2">
    <source>
        <dbReference type="Pfam" id="PF08033"/>
    </source>
</evidence>
<proteinExistence type="predicted"/>
<dbReference type="InterPro" id="IPR036180">
    <property type="entry name" value="Gelsolin-like_dom_sf"/>
</dbReference>
<dbReference type="GO" id="GO:0000149">
    <property type="term" value="F:SNARE binding"/>
    <property type="evidence" value="ECO:0007669"/>
    <property type="project" value="TreeGrafter"/>
</dbReference>
<dbReference type="Gene3D" id="2.60.40.1670">
    <property type="entry name" value="beta-sandwich domain of Sec23/24"/>
    <property type="match status" value="2"/>
</dbReference>
<feature type="domain" description="Sec23/Sec24 beta-sandwich" evidence="2">
    <location>
        <begin position="204"/>
        <end position="264"/>
    </location>
</feature>
<evidence type="ECO:0000313" key="3">
    <source>
        <dbReference type="EnsemblPlants" id="EMT03880"/>
    </source>
</evidence>
<sequence>MVGIATFDSTIHFYSLKRAQQQPLMLIVPDIQDVYTPLQMDLILPVSECRDSLEQLLESIPSMFENNRVADSAFGAAMKAGFLAMKPTGGKLLVFQSVLPSVGTGSLSARETEGRSNISSGDKEAHKLLQPVDKTLKTMALEFAEYQVCVDVFLTTQSYTDVASISVVPSTTGGRVYYYFPFSALSDPAKLFNDLRWNITRPQGLEAVMRVRCSQGLQVQDYSGNFCKRVPTDIDLPAIDSDKTIMVSFKHDDKFQENSECGFQKTQTMAVPYPPYENLPNFSKSNTFEDLSLKGGEGILGGRRRSPRRAGALVGPADVQGCLGGGAGEEGADAKQECALLYTTVYGQRRIRVINISLPCTSMLSNLFRCADLEAQFTYVVKQALTKSIGLRNDGRLDDRSYWVSIVSSVSVSLAVPLVFPRMIALHDLTSRDDEDPLIPNPLTLNSENIQDNGIYLLENGEDGFIHVRNAVNPATLEQIFGFSSLAGAPNLLVLEQFDNVLSRKVNEVVNEIRRQRCSYLRLRLCQKGDPSGDFFRSLLVEDKAPGGLSYVEFLVHVHRQIQSKMT</sequence>
<dbReference type="Gene3D" id="1.20.120.730">
    <property type="entry name" value="Sec23/Sec24 helical domain"/>
    <property type="match status" value="2"/>
</dbReference>
<dbReference type="InterPro" id="IPR012990">
    <property type="entry name" value="Beta-sandwich_Sec23_24"/>
</dbReference>
<dbReference type="GO" id="GO:0006886">
    <property type="term" value="P:intracellular protein transport"/>
    <property type="evidence" value="ECO:0007669"/>
    <property type="project" value="InterPro"/>
</dbReference>
<evidence type="ECO:0000259" key="1">
    <source>
        <dbReference type="Pfam" id="PF04811"/>
    </source>
</evidence>
<dbReference type="ExpressionAtlas" id="M8AQ70">
    <property type="expression patterns" value="baseline"/>
</dbReference>
<dbReference type="InterPro" id="IPR006896">
    <property type="entry name" value="Sec23/24_trunk_dom"/>
</dbReference>